<feature type="region of interest" description="Disordered" evidence="1">
    <location>
        <begin position="17"/>
        <end position="202"/>
    </location>
</feature>
<feature type="compositionally biased region" description="Basic and acidic residues" evidence="1">
    <location>
        <begin position="160"/>
        <end position="202"/>
    </location>
</feature>
<comment type="caution">
    <text evidence="2">The sequence shown here is derived from an EMBL/GenBank/DDBJ whole genome shotgun (WGS) entry which is preliminary data.</text>
</comment>
<feature type="compositionally biased region" description="Low complexity" evidence="1">
    <location>
        <begin position="47"/>
        <end position="60"/>
    </location>
</feature>
<reference evidence="2 3" key="1">
    <citation type="submission" date="2019-07" db="EMBL/GenBank/DDBJ databases">
        <title>Genome assembly of two rare yeast pathogens: Diutina rugosa and Trichomonascus ciferrii.</title>
        <authorList>
            <person name="Mixao V."/>
            <person name="Saus E."/>
            <person name="Hansen A."/>
            <person name="Lass-Flor C."/>
            <person name="Gabaldon T."/>
        </authorList>
    </citation>
    <scope>NUCLEOTIDE SEQUENCE [LARGE SCALE GENOMIC DNA]</scope>
    <source>
        <strain evidence="2 3">CBS 613</strain>
    </source>
</reference>
<dbReference type="RefSeq" id="XP_034010120.1">
    <property type="nucleotide sequence ID" value="XM_034158071.1"/>
</dbReference>
<dbReference type="GeneID" id="54783774"/>
<dbReference type="AlphaFoldDB" id="A0A642UER5"/>
<gene>
    <name evidence="2" type="ORF">DIURU_005123</name>
</gene>
<organism evidence="2 3">
    <name type="scientific">Diutina rugosa</name>
    <name type="common">Yeast</name>
    <name type="synonym">Candida rugosa</name>
    <dbReference type="NCBI Taxonomy" id="5481"/>
    <lineage>
        <taxon>Eukaryota</taxon>
        <taxon>Fungi</taxon>
        <taxon>Dikarya</taxon>
        <taxon>Ascomycota</taxon>
        <taxon>Saccharomycotina</taxon>
        <taxon>Pichiomycetes</taxon>
        <taxon>Debaryomycetaceae</taxon>
        <taxon>Diutina</taxon>
    </lineage>
</organism>
<evidence type="ECO:0000313" key="2">
    <source>
        <dbReference type="EMBL" id="KAA8897692.1"/>
    </source>
</evidence>
<evidence type="ECO:0000256" key="1">
    <source>
        <dbReference type="SAM" id="MobiDB-lite"/>
    </source>
</evidence>
<feature type="compositionally biased region" description="Polar residues" evidence="1">
    <location>
        <begin position="90"/>
        <end position="111"/>
    </location>
</feature>
<name>A0A642UER5_DIURU</name>
<evidence type="ECO:0000313" key="3">
    <source>
        <dbReference type="Proteomes" id="UP000449547"/>
    </source>
</evidence>
<feature type="compositionally biased region" description="Basic and acidic residues" evidence="1">
    <location>
        <begin position="62"/>
        <end position="74"/>
    </location>
</feature>
<keyword evidence="3" id="KW-1185">Reference proteome</keyword>
<accession>A0A642UER5</accession>
<feature type="compositionally biased region" description="Polar residues" evidence="1">
    <location>
        <begin position="120"/>
        <end position="144"/>
    </location>
</feature>
<dbReference type="VEuPathDB" id="FungiDB:DIURU_005123"/>
<dbReference type="EMBL" id="SWFT01000153">
    <property type="protein sequence ID" value="KAA8897692.1"/>
    <property type="molecule type" value="Genomic_DNA"/>
</dbReference>
<protein>
    <submittedName>
        <fullName evidence="2">Uncharacterized protein</fullName>
    </submittedName>
</protein>
<sequence length="202" mass="23094">MGIIKAVVVEVARTALEDRRQPQSDYRGGYQGHQGDHQSNRRSIAGSSSTSVPTSVPTTVYREQRYPDDTKRPEGPQAPASYDEAPPSYHQINQSTSQRDIGRSPTTNHNRTIIREPMEGTNTDSYNHSYNHSSDRVTVSSGQYDDNGEFPGFGTRLKGRLADRLDEHASRPSRGQRREERKYQKKMLKEEEKHAKKMERYR</sequence>
<proteinExistence type="predicted"/>
<dbReference type="Proteomes" id="UP000449547">
    <property type="component" value="Unassembled WGS sequence"/>
</dbReference>